<dbReference type="RefSeq" id="WP_186088324.1">
    <property type="nucleotide sequence ID" value="NZ_BMDB01000001.1"/>
</dbReference>
<reference evidence="1 2" key="1">
    <citation type="submission" date="2020-07" db="EMBL/GenBank/DDBJ databases">
        <authorList>
            <person name="Criscuolo A."/>
        </authorList>
    </citation>
    <scope>NUCLEOTIDE SEQUENCE [LARGE SCALE GENOMIC DNA]</scope>
    <source>
        <strain evidence="2">CIP 111030</strain>
    </source>
</reference>
<protein>
    <submittedName>
        <fullName evidence="1">IDEAL domain protein</fullName>
    </submittedName>
</protein>
<keyword evidence="2" id="KW-1185">Reference proteome</keyword>
<dbReference type="Proteomes" id="UP000521032">
    <property type="component" value="Unassembled WGS sequence"/>
</dbReference>
<accession>A0A6V7RJU3</accession>
<gene>
    <name evidence="1" type="ORF">JEOSCH030_01524</name>
</gene>
<comment type="caution">
    <text evidence="1">The sequence shown here is derived from an EMBL/GenBank/DDBJ whole genome shotgun (WGS) entry which is preliminary data.</text>
</comment>
<sequence length="66" mass="7854">MEKKTINVLSQKRAFLDAINDLSADMMLQDSINEHYRKLYNEKIEHALIDKDKDSFIKYTHLLNEL</sequence>
<name>A0A6V7RJU3_9BACL</name>
<dbReference type="Gene3D" id="4.10.810.10">
    <property type="entry name" value="Virus Scaffolding Protein, Chain A"/>
    <property type="match status" value="1"/>
</dbReference>
<organism evidence="1 2">
    <name type="scientific">Phocicoccus schoeneichii</name>
    <dbReference type="NCBI Taxonomy" id="1812261"/>
    <lineage>
        <taxon>Bacteria</taxon>
        <taxon>Bacillati</taxon>
        <taxon>Bacillota</taxon>
        <taxon>Bacilli</taxon>
        <taxon>Bacillales</taxon>
        <taxon>Salinicoccaceae</taxon>
        <taxon>Phocicoccus</taxon>
    </lineage>
</organism>
<dbReference type="InterPro" id="IPR027393">
    <property type="entry name" value="Virus_scaffolding_prot_C"/>
</dbReference>
<dbReference type="AlphaFoldDB" id="A0A6V7RJU3"/>
<dbReference type="EMBL" id="CAJEWE010000010">
    <property type="protein sequence ID" value="CAD2078406.1"/>
    <property type="molecule type" value="Genomic_DNA"/>
</dbReference>
<proteinExistence type="predicted"/>
<evidence type="ECO:0000313" key="2">
    <source>
        <dbReference type="Proteomes" id="UP000521032"/>
    </source>
</evidence>
<evidence type="ECO:0000313" key="1">
    <source>
        <dbReference type="EMBL" id="CAD2078406.1"/>
    </source>
</evidence>